<reference evidence="1" key="1">
    <citation type="submission" date="2014-09" db="EMBL/GenBank/DDBJ databases">
        <authorList>
            <person name="Magalhaes I.L.F."/>
            <person name="Oliveira U."/>
            <person name="Santos F.R."/>
            <person name="Vidigal T.H.D.A."/>
            <person name="Brescovit A.D."/>
            <person name="Santos A.J."/>
        </authorList>
    </citation>
    <scope>NUCLEOTIDE SEQUENCE</scope>
    <source>
        <tissue evidence="1">Shoot tissue taken approximately 20 cm above the soil surface</tissue>
    </source>
</reference>
<sequence length="31" mass="3600">MTDEAIVDSYFILLLVNTNSENIKRKECNLL</sequence>
<evidence type="ECO:0000313" key="1">
    <source>
        <dbReference type="EMBL" id="JAD39817.1"/>
    </source>
</evidence>
<organism evidence="1">
    <name type="scientific">Arundo donax</name>
    <name type="common">Giant reed</name>
    <name type="synonym">Donax arundinaceus</name>
    <dbReference type="NCBI Taxonomy" id="35708"/>
    <lineage>
        <taxon>Eukaryota</taxon>
        <taxon>Viridiplantae</taxon>
        <taxon>Streptophyta</taxon>
        <taxon>Embryophyta</taxon>
        <taxon>Tracheophyta</taxon>
        <taxon>Spermatophyta</taxon>
        <taxon>Magnoliopsida</taxon>
        <taxon>Liliopsida</taxon>
        <taxon>Poales</taxon>
        <taxon>Poaceae</taxon>
        <taxon>PACMAD clade</taxon>
        <taxon>Arundinoideae</taxon>
        <taxon>Arundineae</taxon>
        <taxon>Arundo</taxon>
    </lineage>
</organism>
<accession>A0A0A8ZYF4</accession>
<name>A0A0A8ZYF4_ARUDO</name>
<protein>
    <submittedName>
        <fullName evidence="1">Uncharacterized protein</fullName>
    </submittedName>
</protein>
<proteinExistence type="predicted"/>
<reference evidence="1" key="2">
    <citation type="journal article" date="2015" name="Data Brief">
        <title>Shoot transcriptome of the giant reed, Arundo donax.</title>
        <authorList>
            <person name="Barrero R.A."/>
            <person name="Guerrero F.D."/>
            <person name="Moolhuijzen P."/>
            <person name="Goolsby J.A."/>
            <person name="Tidwell J."/>
            <person name="Bellgard S.E."/>
            <person name="Bellgard M.I."/>
        </authorList>
    </citation>
    <scope>NUCLEOTIDE SEQUENCE</scope>
    <source>
        <tissue evidence="1">Shoot tissue taken approximately 20 cm above the soil surface</tissue>
    </source>
</reference>
<dbReference type="AlphaFoldDB" id="A0A0A8ZYF4"/>
<dbReference type="EMBL" id="GBRH01258078">
    <property type="protein sequence ID" value="JAD39817.1"/>
    <property type="molecule type" value="Transcribed_RNA"/>
</dbReference>